<reference evidence="1 2" key="1">
    <citation type="submission" date="2023-08" db="EMBL/GenBank/DDBJ databases">
        <title>Black Yeasts Isolated from many extreme environments.</title>
        <authorList>
            <person name="Coleine C."/>
            <person name="Stajich J.E."/>
            <person name="Selbmann L."/>
        </authorList>
    </citation>
    <scope>NUCLEOTIDE SEQUENCE [LARGE SCALE GENOMIC DNA]</scope>
    <source>
        <strain evidence="1 2">CCFEE 5935</strain>
    </source>
</reference>
<dbReference type="EMBL" id="JAVRRT010000026">
    <property type="protein sequence ID" value="KAK5163328.1"/>
    <property type="molecule type" value="Genomic_DNA"/>
</dbReference>
<evidence type="ECO:0000313" key="1">
    <source>
        <dbReference type="EMBL" id="KAK5163328.1"/>
    </source>
</evidence>
<protein>
    <submittedName>
        <fullName evidence="1">Uncharacterized protein</fullName>
    </submittedName>
</protein>
<proteinExistence type="predicted"/>
<dbReference type="RefSeq" id="XP_064653822.1">
    <property type="nucleotide sequence ID" value="XM_064807918.1"/>
</dbReference>
<name>A0AAV9NUE4_9PEZI</name>
<dbReference type="AlphaFoldDB" id="A0AAV9NUE4"/>
<gene>
    <name evidence="1" type="ORF">LTR77_010701</name>
</gene>
<evidence type="ECO:0000313" key="2">
    <source>
        <dbReference type="Proteomes" id="UP001337655"/>
    </source>
</evidence>
<keyword evidence="2" id="KW-1185">Reference proteome</keyword>
<accession>A0AAV9NUE4</accession>
<comment type="caution">
    <text evidence="1">The sequence shown here is derived from an EMBL/GenBank/DDBJ whole genome shotgun (WGS) entry which is preliminary data.</text>
</comment>
<organism evidence="1 2">
    <name type="scientific">Saxophila tyrrhenica</name>
    <dbReference type="NCBI Taxonomy" id="1690608"/>
    <lineage>
        <taxon>Eukaryota</taxon>
        <taxon>Fungi</taxon>
        <taxon>Dikarya</taxon>
        <taxon>Ascomycota</taxon>
        <taxon>Pezizomycotina</taxon>
        <taxon>Dothideomycetes</taxon>
        <taxon>Dothideomycetidae</taxon>
        <taxon>Mycosphaerellales</taxon>
        <taxon>Extremaceae</taxon>
        <taxon>Saxophila</taxon>
    </lineage>
</organism>
<sequence length="280" mass="31851">MGTSTTNPRHIFSSHSHINQAAKDILNYPVGEIPARAAITVEIVCPPCPLQPFIDTQYPDSKTMSARPGVYMKYLPYRYDEVTGKLLTGGSYLFDSYADAEGYKRWTTEEFEVDEPRVKFWEREMFESRRSWVRRVVEAWNFRPVGEHAVGKVEQWRYEGEDAEVALHEAWPLVKSEAEKQGAAAIWLLHGGKEKIVGIQLAFPKVTGKVDQESARRSLAAAEQHPSLEQFLPKALRYERIFRRTSLLLTLWLPRSRAAGGKELTIPLYPVVPGISHGHT</sequence>
<dbReference type="GeneID" id="89932026"/>
<dbReference type="Proteomes" id="UP001337655">
    <property type="component" value="Unassembled WGS sequence"/>
</dbReference>